<evidence type="ECO:0000259" key="12">
    <source>
        <dbReference type="PROSITE" id="PS50111"/>
    </source>
</evidence>
<evidence type="ECO:0000256" key="2">
    <source>
        <dbReference type="ARBA" id="ARBA00022475"/>
    </source>
</evidence>
<evidence type="ECO:0000256" key="5">
    <source>
        <dbReference type="ARBA" id="ARBA00022989"/>
    </source>
</evidence>
<dbReference type="PROSITE" id="PS50885">
    <property type="entry name" value="HAMP"/>
    <property type="match status" value="1"/>
</dbReference>
<evidence type="ECO:0000256" key="8">
    <source>
        <dbReference type="ARBA" id="ARBA00029447"/>
    </source>
</evidence>
<keyword evidence="6 11" id="KW-0472">Membrane</keyword>
<dbReference type="CDD" id="cd06225">
    <property type="entry name" value="HAMP"/>
    <property type="match status" value="1"/>
</dbReference>
<dbReference type="eggNOG" id="COG0840">
    <property type="taxonomic scope" value="Bacteria"/>
</dbReference>
<evidence type="ECO:0000259" key="13">
    <source>
        <dbReference type="PROSITE" id="PS50885"/>
    </source>
</evidence>
<dbReference type="Pfam" id="PF00672">
    <property type="entry name" value="HAMP"/>
    <property type="match status" value="1"/>
</dbReference>
<keyword evidence="15" id="KW-1185">Reference proteome</keyword>
<proteinExistence type="inferred from homology"/>
<protein>
    <submittedName>
        <fullName evidence="14">Methyl-accepting chemotaxis sensory transducer</fullName>
    </submittedName>
</protein>
<dbReference type="HOGENOM" id="CLU_000445_107_19_7"/>
<keyword evidence="2" id="KW-1003">Cell membrane</keyword>
<evidence type="ECO:0000256" key="1">
    <source>
        <dbReference type="ARBA" id="ARBA00004651"/>
    </source>
</evidence>
<evidence type="ECO:0000256" key="9">
    <source>
        <dbReference type="PROSITE-ProRule" id="PRU00284"/>
    </source>
</evidence>
<evidence type="ECO:0000256" key="10">
    <source>
        <dbReference type="SAM" id="MobiDB-lite"/>
    </source>
</evidence>
<evidence type="ECO:0000256" key="4">
    <source>
        <dbReference type="ARBA" id="ARBA00022692"/>
    </source>
</evidence>
<dbReference type="STRING" id="207559.Dde_3561"/>
<dbReference type="Gene3D" id="6.10.340.10">
    <property type="match status" value="1"/>
</dbReference>
<keyword evidence="5 11" id="KW-1133">Transmembrane helix</keyword>
<feature type="region of interest" description="Disordered" evidence="10">
    <location>
        <begin position="355"/>
        <end position="381"/>
    </location>
</feature>
<reference evidence="14 15" key="1">
    <citation type="journal article" date="2011" name="J. Bacteriol.">
        <title>Complete genome sequence and updated annotation of Desulfovibrio alaskensis G20.</title>
        <authorList>
            <person name="Hauser L.J."/>
            <person name="Land M.L."/>
            <person name="Brown S.D."/>
            <person name="Larimer F."/>
            <person name="Keller K.L."/>
            <person name="Rapp-Giles B.J."/>
            <person name="Price M.N."/>
            <person name="Lin M."/>
            <person name="Bruce D.C."/>
            <person name="Detter J.C."/>
            <person name="Tapia R."/>
            <person name="Han C.S."/>
            <person name="Goodwin L.A."/>
            <person name="Cheng J.F."/>
            <person name="Pitluck S."/>
            <person name="Copeland A."/>
            <person name="Lucas S."/>
            <person name="Nolan M."/>
            <person name="Lapidus A.L."/>
            <person name="Palumbo A.V."/>
            <person name="Wall J.D."/>
        </authorList>
    </citation>
    <scope>NUCLEOTIDE SEQUENCE [LARGE SCALE GENOMIC DNA]</scope>
    <source>
        <strain evidence="15">ATCC BAA 1058 / DSM 17464 / G20</strain>
    </source>
</reference>
<dbReference type="PANTHER" id="PTHR32089:SF112">
    <property type="entry name" value="LYSOZYME-LIKE PROTEIN-RELATED"/>
    <property type="match status" value="1"/>
</dbReference>
<dbReference type="CDD" id="cd11386">
    <property type="entry name" value="MCP_signal"/>
    <property type="match status" value="1"/>
</dbReference>
<evidence type="ECO:0000256" key="11">
    <source>
        <dbReference type="SAM" id="Phobius"/>
    </source>
</evidence>
<organism evidence="14 15">
    <name type="scientific">Oleidesulfovibrio alaskensis (strain ATCC BAA-1058 / DSM 17464 / G20)</name>
    <name type="common">Desulfovibrio alaskensis</name>
    <dbReference type="NCBI Taxonomy" id="207559"/>
    <lineage>
        <taxon>Bacteria</taxon>
        <taxon>Pseudomonadati</taxon>
        <taxon>Thermodesulfobacteriota</taxon>
        <taxon>Desulfovibrionia</taxon>
        <taxon>Desulfovibrionales</taxon>
        <taxon>Desulfovibrionaceae</taxon>
        <taxon>Oleidesulfovibrio</taxon>
    </lineage>
</organism>
<dbReference type="RefSeq" id="WP_011369244.1">
    <property type="nucleotide sequence ID" value="NC_007519.1"/>
</dbReference>
<keyword evidence="3" id="KW-0145">Chemotaxis</keyword>
<gene>
    <name evidence="14" type="ordered locus">Dde_3561</name>
</gene>
<dbReference type="KEGG" id="dde:Dde_3561"/>
<dbReference type="Pfam" id="PF00015">
    <property type="entry name" value="MCPsignal"/>
    <property type="match status" value="1"/>
</dbReference>
<dbReference type="Gene3D" id="1.10.287.950">
    <property type="entry name" value="Methyl-accepting chemotaxis protein"/>
    <property type="match status" value="1"/>
</dbReference>
<dbReference type="GO" id="GO:0005886">
    <property type="term" value="C:plasma membrane"/>
    <property type="evidence" value="ECO:0007669"/>
    <property type="project" value="UniProtKB-SubCell"/>
</dbReference>
<dbReference type="GO" id="GO:0006935">
    <property type="term" value="P:chemotaxis"/>
    <property type="evidence" value="ECO:0007669"/>
    <property type="project" value="UniProtKB-KW"/>
</dbReference>
<sequence>MALSAKNKIVLSVLSFFALVIIAMAAVSYQRFSESSNKAQHIKLETVATAVGKAVSEKTDTYFNALELAARMLAPVLSPHTPDDMEYRLSVLHALMLQTNVSEAYYGLRDGLTYTAKGQIRNFNAKDLGREWYVRIFNGEKRIITTPYTSSIGELVMAAGVPITKDGAVAGTLCANLAMNEITSFTRQVLDFKNVLLIRRDGFIMAAPDEKDIGKSLWDVIPDLKRYQGTTGTSRLSFTHGGQTYEGSLYYIDSLNWKVLAFESTAAIEKDSKENLYLTIGMAVTALLLSVLMVNLLASFLIFRPLGRGVAFAAAVSEGRLDETLDINRSDEVGVLAEALRTMVARLKEMITETEQKERAATQEAERARKATEQAEEARREALQATRRGILQATSQIEGVVKRIATNTEELSAQARQISSASDIQKARMTETAAAMEQMNASVMEVARNSGEAASNASAAHREAGRSAELVDKVAAAVNFLHKETQVMTTDLTELGAQADGIGMIMDVINDIADQTNLLALNAAIEAARAGDAGRGFAVVADEVRKLAEKTIGATKEVGDKIHAIQNSSRKSIRSMESASDAVEDAATLAGESGEAIKRILAYAEANATQVQSIATAAEEQSAASEQINQAVDEVAHITAETTQSMAESTAALEELAKMSGELQVIVENLKKS</sequence>
<comment type="subcellular location">
    <subcellularLocation>
        <location evidence="1">Cell membrane</location>
        <topology evidence="1">Multi-pass membrane protein</topology>
    </subcellularLocation>
</comment>
<evidence type="ECO:0000256" key="3">
    <source>
        <dbReference type="ARBA" id="ARBA00022500"/>
    </source>
</evidence>
<dbReference type="Pfam" id="PF02743">
    <property type="entry name" value="dCache_1"/>
    <property type="match status" value="1"/>
</dbReference>
<feature type="transmembrane region" description="Helical" evidence="11">
    <location>
        <begin position="276"/>
        <end position="303"/>
    </location>
</feature>
<dbReference type="Gene3D" id="3.30.450.20">
    <property type="entry name" value="PAS domain"/>
    <property type="match status" value="2"/>
</dbReference>
<keyword evidence="7 9" id="KW-0807">Transducer</keyword>
<name>Q30VE2_OLEA2</name>
<dbReference type="Proteomes" id="UP000002710">
    <property type="component" value="Chromosome"/>
</dbReference>
<dbReference type="EMBL" id="CP000112">
    <property type="protein sequence ID" value="ABB40354.1"/>
    <property type="molecule type" value="Genomic_DNA"/>
</dbReference>
<dbReference type="InterPro" id="IPR033479">
    <property type="entry name" value="dCache_1"/>
</dbReference>
<dbReference type="SMART" id="SM00283">
    <property type="entry name" value="MA"/>
    <property type="match status" value="1"/>
</dbReference>
<dbReference type="AlphaFoldDB" id="Q30VE2"/>
<feature type="domain" description="Methyl-accepting transducer" evidence="12">
    <location>
        <begin position="400"/>
        <end position="636"/>
    </location>
</feature>
<dbReference type="SMART" id="SM00304">
    <property type="entry name" value="HAMP"/>
    <property type="match status" value="1"/>
</dbReference>
<evidence type="ECO:0000313" key="15">
    <source>
        <dbReference type="Proteomes" id="UP000002710"/>
    </source>
</evidence>
<dbReference type="SUPFAM" id="SSF58104">
    <property type="entry name" value="Methyl-accepting chemotaxis protein (MCP) signaling domain"/>
    <property type="match status" value="1"/>
</dbReference>
<dbReference type="InterPro" id="IPR003660">
    <property type="entry name" value="HAMP_dom"/>
</dbReference>
<evidence type="ECO:0000256" key="6">
    <source>
        <dbReference type="ARBA" id="ARBA00023136"/>
    </source>
</evidence>
<keyword evidence="4 11" id="KW-0812">Transmembrane</keyword>
<dbReference type="InterPro" id="IPR004089">
    <property type="entry name" value="MCPsignal_dom"/>
</dbReference>
<evidence type="ECO:0000313" key="14">
    <source>
        <dbReference type="EMBL" id="ABB40354.1"/>
    </source>
</evidence>
<feature type="domain" description="HAMP" evidence="13">
    <location>
        <begin position="300"/>
        <end position="352"/>
    </location>
</feature>
<accession>Q30VE2</accession>
<dbReference type="GO" id="GO:0007165">
    <property type="term" value="P:signal transduction"/>
    <property type="evidence" value="ECO:0007669"/>
    <property type="project" value="UniProtKB-KW"/>
</dbReference>
<evidence type="ECO:0000256" key="7">
    <source>
        <dbReference type="ARBA" id="ARBA00023224"/>
    </source>
</evidence>
<dbReference type="PANTHER" id="PTHR32089">
    <property type="entry name" value="METHYL-ACCEPTING CHEMOTAXIS PROTEIN MCPB"/>
    <property type="match status" value="1"/>
</dbReference>
<comment type="similarity">
    <text evidence="8">Belongs to the methyl-accepting chemotaxis (MCP) protein family.</text>
</comment>
<dbReference type="PROSITE" id="PS50111">
    <property type="entry name" value="CHEMOTAXIS_TRANSDUC_2"/>
    <property type="match status" value="1"/>
</dbReference>